<organism evidence="1 2">
    <name type="scientific">Coniosporium tulheliwenetii</name>
    <dbReference type="NCBI Taxonomy" id="3383036"/>
    <lineage>
        <taxon>Eukaryota</taxon>
        <taxon>Fungi</taxon>
        <taxon>Dikarya</taxon>
        <taxon>Ascomycota</taxon>
        <taxon>Pezizomycotina</taxon>
        <taxon>Dothideomycetes</taxon>
        <taxon>Dothideomycetes incertae sedis</taxon>
        <taxon>Coniosporium</taxon>
    </lineage>
</organism>
<dbReference type="Proteomes" id="UP001172680">
    <property type="component" value="Unassembled WGS sequence"/>
</dbReference>
<evidence type="ECO:0000313" key="2">
    <source>
        <dbReference type="Proteomes" id="UP001172680"/>
    </source>
</evidence>
<gene>
    <name evidence="1" type="ORF">H2199_003225</name>
</gene>
<accession>A0ACC2ZC15</accession>
<proteinExistence type="predicted"/>
<reference evidence="1" key="1">
    <citation type="submission" date="2022-10" db="EMBL/GenBank/DDBJ databases">
        <title>Culturing micro-colonial fungi from biological soil crusts in the Mojave desert and describing Neophaeococcomyces mojavensis, and introducing the new genera and species Taxawa tesnikishii.</title>
        <authorList>
            <person name="Kurbessoian T."/>
            <person name="Stajich J.E."/>
        </authorList>
    </citation>
    <scope>NUCLEOTIDE SEQUENCE</scope>
    <source>
        <strain evidence="1">JES_115</strain>
    </source>
</reference>
<protein>
    <submittedName>
        <fullName evidence="1">Uncharacterized protein</fullName>
    </submittedName>
</protein>
<evidence type="ECO:0000313" key="1">
    <source>
        <dbReference type="EMBL" id="KAJ9645219.1"/>
    </source>
</evidence>
<keyword evidence="2" id="KW-1185">Reference proteome</keyword>
<sequence>MKLLTLNFLTCARRACKSSADAFPLHPRDVELEIVEAEPNPSFLSNILPRLEWPALVTLCAELGLPGLPAEAPEVAELTSGEDGKGGKLAEDLHRLLLETTVKEGALVCGNCGHEYKVKEGIANFLLPSHLGRYAFQQEAGLRCAGTEAKGSRPVTVSTAAKPLKLDANQTVTTTSIAQPTKLRGNRIVTTPANAQPKKPKDSRPVATPTAIPPANKPHNQAVTATARQKLPQSTRCHFLEVAGEIRNQIYGYLFDSTTIIEMMPASAAYRILAVHAPARKNPNLYTQAKGTAAKPKPPRRRNAMDKTQKSPARICCSTVLGKHDRINIASTNWKTSVPGAALRLTSKQFYAECTAFLYASASFFFQSPNRVANFLTKTPQVYLDNVTRLQLEHVTYGEPIDPDNIVWKTKHDAKWAAVCAQAAAALPHLQELSIVLDVREVPLRFWPREAWIKPLLSFTTLLSHTRPNPKSGDPEPHLQHVSVKIRSVYLKPDVFEDKKLTQACHALHWEFGKVVQRKILGWDDESAMLEYVELALKPESKHRRFRDYLNFNPPW</sequence>
<dbReference type="EMBL" id="JAPDRP010000008">
    <property type="protein sequence ID" value="KAJ9645219.1"/>
    <property type="molecule type" value="Genomic_DNA"/>
</dbReference>
<comment type="caution">
    <text evidence="1">The sequence shown here is derived from an EMBL/GenBank/DDBJ whole genome shotgun (WGS) entry which is preliminary data.</text>
</comment>
<name>A0ACC2ZC15_9PEZI</name>